<dbReference type="Proteomes" id="UP001302745">
    <property type="component" value="Unassembled WGS sequence"/>
</dbReference>
<proteinExistence type="predicted"/>
<accession>A0AAN6VFQ0</accession>
<sequence length="86" mass="10298">MTFQGACFYRRHLLENFCPRCFDHFDKPELLKKQMSPCQFHEEQEKQLRTRAKLNCSEEDKGVEMDKTIFPDKECPLAMYAPYNTN</sequence>
<organism evidence="1 2">
    <name type="scientific">Chaetomidium leptoderma</name>
    <dbReference type="NCBI Taxonomy" id="669021"/>
    <lineage>
        <taxon>Eukaryota</taxon>
        <taxon>Fungi</taxon>
        <taxon>Dikarya</taxon>
        <taxon>Ascomycota</taxon>
        <taxon>Pezizomycotina</taxon>
        <taxon>Sordariomycetes</taxon>
        <taxon>Sordariomycetidae</taxon>
        <taxon>Sordariales</taxon>
        <taxon>Chaetomiaceae</taxon>
        <taxon>Chaetomidium</taxon>
    </lineage>
</organism>
<reference evidence="1" key="2">
    <citation type="submission" date="2023-05" db="EMBL/GenBank/DDBJ databases">
        <authorList>
            <consortium name="Lawrence Berkeley National Laboratory"/>
            <person name="Steindorff A."/>
            <person name="Hensen N."/>
            <person name="Bonometti L."/>
            <person name="Westerberg I."/>
            <person name="Brannstrom I.O."/>
            <person name="Guillou S."/>
            <person name="Cros-Aarteil S."/>
            <person name="Calhoun S."/>
            <person name="Haridas S."/>
            <person name="Kuo A."/>
            <person name="Mondo S."/>
            <person name="Pangilinan J."/>
            <person name="Riley R."/>
            <person name="Labutti K."/>
            <person name="Andreopoulos B."/>
            <person name="Lipzen A."/>
            <person name="Chen C."/>
            <person name="Yanf M."/>
            <person name="Daum C."/>
            <person name="Ng V."/>
            <person name="Clum A."/>
            <person name="Ohm R."/>
            <person name="Martin F."/>
            <person name="Silar P."/>
            <person name="Natvig D."/>
            <person name="Lalanne C."/>
            <person name="Gautier V."/>
            <person name="Ament-Velasquez S.L."/>
            <person name="Kruys A."/>
            <person name="Hutchinson M.I."/>
            <person name="Powell A.J."/>
            <person name="Barry K."/>
            <person name="Miller A.N."/>
            <person name="Grigoriev I.V."/>
            <person name="Debuchy R."/>
            <person name="Gladieux P."/>
            <person name="Thoren M.H."/>
            <person name="Johannesson H."/>
        </authorList>
    </citation>
    <scope>NUCLEOTIDE SEQUENCE</scope>
    <source>
        <strain evidence="1">CBS 538.74</strain>
    </source>
</reference>
<comment type="caution">
    <text evidence="1">The sequence shown here is derived from an EMBL/GenBank/DDBJ whole genome shotgun (WGS) entry which is preliminary data.</text>
</comment>
<protein>
    <submittedName>
        <fullName evidence="1">Uncharacterized protein</fullName>
    </submittedName>
</protein>
<evidence type="ECO:0000313" key="2">
    <source>
        <dbReference type="Proteomes" id="UP001302745"/>
    </source>
</evidence>
<dbReference type="EMBL" id="MU857058">
    <property type="protein sequence ID" value="KAK4150643.1"/>
    <property type="molecule type" value="Genomic_DNA"/>
</dbReference>
<name>A0AAN6VFQ0_9PEZI</name>
<dbReference type="AlphaFoldDB" id="A0AAN6VFQ0"/>
<reference evidence="1" key="1">
    <citation type="journal article" date="2023" name="Mol. Phylogenet. Evol.">
        <title>Genome-scale phylogeny and comparative genomics of the fungal order Sordariales.</title>
        <authorList>
            <person name="Hensen N."/>
            <person name="Bonometti L."/>
            <person name="Westerberg I."/>
            <person name="Brannstrom I.O."/>
            <person name="Guillou S."/>
            <person name="Cros-Aarteil S."/>
            <person name="Calhoun S."/>
            <person name="Haridas S."/>
            <person name="Kuo A."/>
            <person name="Mondo S."/>
            <person name="Pangilinan J."/>
            <person name="Riley R."/>
            <person name="LaButti K."/>
            <person name="Andreopoulos B."/>
            <person name="Lipzen A."/>
            <person name="Chen C."/>
            <person name="Yan M."/>
            <person name="Daum C."/>
            <person name="Ng V."/>
            <person name="Clum A."/>
            <person name="Steindorff A."/>
            <person name="Ohm R.A."/>
            <person name="Martin F."/>
            <person name="Silar P."/>
            <person name="Natvig D.O."/>
            <person name="Lalanne C."/>
            <person name="Gautier V."/>
            <person name="Ament-Velasquez S.L."/>
            <person name="Kruys A."/>
            <person name="Hutchinson M.I."/>
            <person name="Powell A.J."/>
            <person name="Barry K."/>
            <person name="Miller A.N."/>
            <person name="Grigoriev I.V."/>
            <person name="Debuchy R."/>
            <person name="Gladieux P."/>
            <person name="Hiltunen Thoren M."/>
            <person name="Johannesson H."/>
        </authorList>
    </citation>
    <scope>NUCLEOTIDE SEQUENCE</scope>
    <source>
        <strain evidence="1">CBS 538.74</strain>
    </source>
</reference>
<keyword evidence="2" id="KW-1185">Reference proteome</keyword>
<gene>
    <name evidence="1" type="ORF">C8A00DRAFT_17856</name>
</gene>
<evidence type="ECO:0000313" key="1">
    <source>
        <dbReference type="EMBL" id="KAK4150643.1"/>
    </source>
</evidence>